<dbReference type="AlphaFoldDB" id="A0A8J4GTT1"/>
<name>A0A8J4GTT1_9CHLO</name>
<evidence type="ECO:0000256" key="1">
    <source>
        <dbReference type="SAM" id="MobiDB-lite"/>
    </source>
</evidence>
<feature type="region of interest" description="Disordered" evidence="1">
    <location>
        <begin position="28"/>
        <end position="61"/>
    </location>
</feature>
<evidence type="ECO:0000313" key="2">
    <source>
        <dbReference type="EMBL" id="GIM13419.1"/>
    </source>
</evidence>
<dbReference type="Proteomes" id="UP000722791">
    <property type="component" value="Unassembled WGS sequence"/>
</dbReference>
<proteinExistence type="predicted"/>
<protein>
    <recommendedName>
        <fullName evidence="4">Protein TIC 20</fullName>
    </recommendedName>
</protein>
<accession>A0A8J4GTT1</accession>
<comment type="caution">
    <text evidence="2">The sequence shown here is derived from an EMBL/GenBank/DDBJ whole genome shotgun (WGS) entry which is preliminary data.</text>
</comment>
<sequence length="176" mass="19120">MLPLPATRLASLLTPPATSPSTALSVVALSAAGSPPRPPAPRFPPPPLSPPPAASVTPPQRDKNFLTATTFLLKRLPPNGCRRYFWCCLLPPLLFLLPAGDMQNAPDSPAARPRGMWERSVVPQLSWIPVLYSVIPFPLAFPILLPAGSKRYDTGRLEMGLMLDGFIMMDLAQNTW</sequence>
<evidence type="ECO:0008006" key="4">
    <source>
        <dbReference type="Google" id="ProtNLM"/>
    </source>
</evidence>
<organism evidence="2 3">
    <name type="scientific">Volvox reticuliferus</name>
    <dbReference type="NCBI Taxonomy" id="1737510"/>
    <lineage>
        <taxon>Eukaryota</taxon>
        <taxon>Viridiplantae</taxon>
        <taxon>Chlorophyta</taxon>
        <taxon>core chlorophytes</taxon>
        <taxon>Chlorophyceae</taxon>
        <taxon>CS clade</taxon>
        <taxon>Chlamydomonadales</taxon>
        <taxon>Volvocaceae</taxon>
        <taxon>Volvox</taxon>
    </lineage>
</organism>
<gene>
    <name evidence="2" type="ORF">Vretimale_16558</name>
</gene>
<dbReference type="EMBL" id="BNCQ01000048">
    <property type="protein sequence ID" value="GIM13419.1"/>
    <property type="molecule type" value="Genomic_DNA"/>
</dbReference>
<reference evidence="2" key="1">
    <citation type="journal article" date="2021" name="Proc. Natl. Acad. Sci. U.S.A.">
        <title>Three genomes in the algal genus Volvox reveal the fate of a haploid sex-determining region after a transition to homothallism.</title>
        <authorList>
            <person name="Yamamoto K."/>
            <person name="Hamaji T."/>
            <person name="Kawai-Toyooka H."/>
            <person name="Matsuzaki R."/>
            <person name="Takahashi F."/>
            <person name="Nishimura Y."/>
            <person name="Kawachi M."/>
            <person name="Noguchi H."/>
            <person name="Minakuchi Y."/>
            <person name="Umen J.G."/>
            <person name="Toyoda A."/>
            <person name="Nozaki H."/>
        </authorList>
    </citation>
    <scope>NUCLEOTIDE SEQUENCE</scope>
    <source>
        <strain evidence="2">NIES-3785</strain>
    </source>
</reference>
<feature type="compositionally biased region" description="Pro residues" evidence="1">
    <location>
        <begin position="35"/>
        <end position="53"/>
    </location>
</feature>
<evidence type="ECO:0000313" key="3">
    <source>
        <dbReference type="Proteomes" id="UP000722791"/>
    </source>
</evidence>